<name>A0AAD4WAR7_PRUDU</name>
<evidence type="ECO:0000313" key="2">
    <source>
        <dbReference type="Proteomes" id="UP001054821"/>
    </source>
</evidence>
<dbReference type="EMBL" id="JAJFAZ020000003">
    <property type="protein sequence ID" value="KAI5340065.1"/>
    <property type="molecule type" value="Genomic_DNA"/>
</dbReference>
<evidence type="ECO:0000313" key="1">
    <source>
        <dbReference type="EMBL" id="KAI5340065.1"/>
    </source>
</evidence>
<protein>
    <submittedName>
        <fullName evidence="1">Uncharacterized protein</fullName>
    </submittedName>
</protein>
<comment type="caution">
    <text evidence="1">The sequence shown here is derived from an EMBL/GenBank/DDBJ whole genome shotgun (WGS) entry which is preliminary data.</text>
</comment>
<gene>
    <name evidence="1" type="ORF">L3X38_019339</name>
</gene>
<accession>A0AAD4WAR7</accession>
<dbReference type="AlphaFoldDB" id="A0AAD4WAR7"/>
<proteinExistence type="predicted"/>
<organism evidence="1 2">
    <name type="scientific">Prunus dulcis</name>
    <name type="common">Almond</name>
    <name type="synonym">Amygdalus dulcis</name>
    <dbReference type="NCBI Taxonomy" id="3755"/>
    <lineage>
        <taxon>Eukaryota</taxon>
        <taxon>Viridiplantae</taxon>
        <taxon>Streptophyta</taxon>
        <taxon>Embryophyta</taxon>
        <taxon>Tracheophyta</taxon>
        <taxon>Spermatophyta</taxon>
        <taxon>Magnoliopsida</taxon>
        <taxon>eudicotyledons</taxon>
        <taxon>Gunneridae</taxon>
        <taxon>Pentapetalae</taxon>
        <taxon>rosids</taxon>
        <taxon>fabids</taxon>
        <taxon>Rosales</taxon>
        <taxon>Rosaceae</taxon>
        <taxon>Amygdaloideae</taxon>
        <taxon>Amygdaleae</taxon>
        <taxon>Prunus</taxon>
    </lineage>
</organism>
<reference evidence="1 2" key="1">
    <citation type="journal article" date="2022" name="G3 (Bethesda)">
        <title>Whole-genome sequence and methylome profiling of the almond [Prunus dulcis (Mill.) D.A. Webb] cultivar 'Nonpareil'.</title>
        <authorList>
            <person name="D'Amico-Willman K.M."/>
            <person name="Ouma W.Z."/>
            <person name="Meulia T."/>
            <person name="Sideli G.M."/>
            <person name="Gradziel T.M."/>
            <person name="Fresnedo-Ramirez J."/>
        </authorList>
    </citation>
    <scope>NUCLEOTIDE SEQUENCE [LARGE SCALE GENOMIC DNA]</scope>
    <source>
        <strain evidence="1">Clone GOH B32 T37-40</strain>
    </source>
</reference>
<keyword evidence="2" id="KW-1185">Reference proteome</keyword>
<dbReference type="Proteomes" id="UP001054821">
    <property type="component" value="Chromosome 3"/>
</dbReference>
<sequence length="132" mass="14826">MEWKKVRNKGEDDLTKLRVSVPIKEVTSYPAKTTHLGCCKPPNNHEQTDRRQASPLESFDFKPCSSIFFFSLPKHTSREQASSLIPETPAISSLPPPSLPIFPSVVQPRSLMKLSSSCWKYAKATHAFVMPP</sequence>